<evidence type="ECO:0000259" key="2">
    <source>
        <dbReference type="Pfam" id="PF08412"/>
    </source>
</evidence>
<evidence type="ECO:0000313" key="5">
    <source>
        <dbReference type="WBParaSite" id="TASK_0000997801-mRNA-1"/>
    </source>
</evidence>
<evidence type="ECO:0000256" key="1">
    <source>
        <dbReference type="SAM" id="MobiDB-lite"/>
    </source>
</evidence>
<dbReference type="Proteomes" id="UP000282613">
    <property type="component" value="Unassembled WGS sequence"/>
</dbReference>
<name>A0A0R3WGI5_TAEAS</name>
<sequence>MWQQHYSSQSRCSSATPVNIDIDDIPAMSGLYRDVKLSGINVAKGANRRSSSLIEIPTKSSQHTQTIFSSITAGNDFNSTGNKSRLHLKSGSMYAKHASGLRFQLPSALQRTKSFRKRGLDLGLRKTLSVTNAIVRMPIESATSSSKKNLDTLIGDTAKSLLISNATSSTSIPKQTPKTSTAPSVKVAQNNKTIILYNDLYTASESGSLHSWPAGRTTSTLCNEDEEASAETFRNRRATMPRKHSLSDGYIRRVPAVAVDEKASNQMEDEVQTRTGKRDVRLQTMEDFEKEIKSSFNIPRILNEEDQIKEPDEGINWESSTGIDDTSKQRSKEYWKEQFLMFFQPSDNKLAKKLFGTKVALNKERSRQRKQGKWIIHPASNFR</sequence>
<dbReference type="WBParaSite" id="TASK_0000997801-mRNA-1">
    <property type="protein sequence ID" value="TASK_0000997801-mRNA-1"/>
    <property type="gene ID" value="TASK_0000997801"/>
</dbReference>
<feature type="region of interest" description="Disordered" evidence="1">
    <location>
        <begin position="364"/>
        <end position="383"/>
    </location>
</feature>
<dbReference type="STRING" id="60517.A0A0R3WGI5"/>
<dbReference type="AlphaFoldDB" id="A0A0R3WGI5"/>
<protein>
    <submittedName>
        <fullName evidence="5">Ion_trans_N domain-containing protein</fullName>
    </submittedName>
</protein>
<proteinExistence type="predicted"/>
<accession>A0A0R3WGI5</accession>
<dbReference type="OrthoDB" id="421226at2759"/>
<dbReference type="EMBL" id="UYRS01019872">
    <property type="protein sequence ID" value="VDK47106.1"/>
    <property type="molecule type" value="Genomic_DNA"/>
</dbReference>
<keyword evidence="4" id="KW-1185">Reference proteome</keyword>
<evidence type="ECO:0000313" key="4">
    <source>
        <dbReference type="Proteomes" id="UP000282613"/>
    </source>
</evidence>
<dbReference type="InterPro" id="IPR013621">
    <property type="entry name" value="Ion_trans_N"/>
</dbReference>
<feature type="domain" description="Ion transport N-terminal" evidence="2">
    <location>
        <begin position="341"/>
        <end position="382"/>
    </location>
</feature>
<gene>
    <name evidence="3" type="ORF">TASK_LOCUS9979</name>
</gene>
<organism evidence="5">
    <name type="scientific">Taenia asiatica</name>
    <name type="common">Asian tapeworm</name>
    <dbReference type="NCBI Taxonomy" id="60517"/>
    <lineage>
        <taxon>Eukaryota</taxon>
        <taxon>Metazoa</taxon>
        <taxon>Spiralia</taxon>
        <taxon>Lophotrochozoa</taxon>
        <taxon>Platyhelminthes</taxon>
        <taxon>Cestoda</taxon>
        <taxon>Eucestoda</taxon>
        <taxon>Cyclophyllidea</taxon>
        <taxon>Taeniidae</taxon>
        <taxon>Taenia</taxon>
    </lineage>
</organism>
<evidence type="ECO:0000313" key="3">
    <source>
        <dbReference type="EMBL" id="VDK47106.1"/>
    </source>
</evidence>
<dbReference type="Pfam" id="PF08412">
    <property type="entry name" value="Ion_trans_N"/>
    <property type="match status" value="1"/>
</dbReference>
<reference evidence="3 4" key="2">
    <citation type="submission" date="2018-11" db="EMBL/GenBank/DDBJ databases">
        <authorList>
            <consortium name="Pathogen Informatics"/>
        </authorList>
    </citation>
    <scope>NUCLEOTIDE SEQUENCE [LARGE SCALE GENOMIC DNA]</scope>
</reference>
<reference evidence="5" key="1">
    <citation type="submission" date="2017-02" db="UniProtKB">
        <authorList>
            <consortium name="WormBaseParasite"/>
        </authorList>
    </citation>
    <scope>IDENTIFICATION</scope>
</reference>